<evidence type="ECO:0000313" key="2">
    <source>
        <dbReference type="Proteomes" id="UP000807353"/>
    </source>
</evidence>
<sequence length="180" mass="20413">MDIQEIGGGFARDLMPTLKALVNIRMDVDLADQYQYLSTSSSMAVVTQCNNLRKSKTMPIGRFSPFFLLKETYIYRSTSLVFPTMMESRPIEGVQTDMLCDTGDVDKPYPFIKDFRAHEPTNRVVAYYMTFGRGQPLPLSFPIISFFIDQSGPITKVVYNGVEGACIIQPEPLRAIRCHY</sequence>
<protein>
    <submittedName>
        <fullName evidence="1">Uncharacterized protein</fullName>
    </submittedName>
</protein>
<comment type="caution">
    <text evidence="1">The sequence shown here is derived from an EMBL/GenBank/DDBJ whole genome shotgun (WGS) entry which is preliminary data.</text>
</comment>
<evidence type="ECO:0000313" key="1">
    <source>
        <dbReference type="EMBL" id="KAF9464526.1"/>
    </source>
</evidence>
<reference evidence="1" key="1">
    <citation type="submission" date="2020-11" db="EMBL/GenBank/DDBJ databases">
        <authorList>
            <consortium name="DOE Joint Genome Institute"/>
            <person name="Ahrendt S."/>
            <person name="Riley R."/>
            <person name="Andreopoulos W."/>
            <person name="Labutti K."/>
            <person name="Pangilinan J."/>
            <person name="Ruiz-Duenas F.J."/>
            <person name="Barrasa J.M."/>
            <person name="Sanchez-Garcia M."/>
            <person name="Camarero S."/>
            <person name="Miyauchi S."/>
            <person name="Serrano A."/>
            <person name="Linde D."/>
            <person name="Babiker R."/>
            <person name="Drula E."/>
            <person name="Ayuso-Fernandez I."/>
            <person name="Pacheco R."/>
            <person name="Padilla G."/>
            <person name="Ferreira P."/>
            <person name="Barriuso J."/>
            <person name="Kellner H."/>
            <person name="Castanera R."/>
            <person name="Alfaro M."/>
            <person name="Ramirez L."/>
            <person name="Pisabarro A.G."/>
            <person name="Kuo A."/>
            <person name="Tritt A."/>
            <person name="Lipzen A."/>
            <person name="He G."/>
            <person name="Yan M."/>
            <person name="Ng V."/>
            <person name="Cullen D."/>
            <person name="Martin F."/>
            <person name="Rosso M.-N."/>
            <person name="Henrissat B."/>
            <person name="Hibbett D."/>
            <person name="Martinez A.T."/>
            <person name="Grigoriev I.V."/>
        </authorList>
    </citation>
    <scope>NUCLEOTIDE SEQUENCE</scope>
    <source>
        <strain evidence="1">CBS 247.69</strain>
    </source>
</reference>
<accession>A0A9P6CFU5</accession>
<dbReference type="Proteomes" id="UP000807353">
    <property type="component" value="Unassembled WGS sequence"/>
</dbReference>
<dbReference type="EMBL" id="MU150253">
    <property type="protein sequence ID" value="KAF9464526.1"/>
    <property type="molecule type" value="Genomic_DNA"/>
</dbReference>
<name>A0A9P6CFU5_9AGAR</name>
<organism evidence="1 2">
    <name type="scientific">Collybia nuda</name>
    <dbReference type="NCBI Taxonomy" id="64659"/>
    <lineage>
        <taxon>Eukaryota</taxon>
        <taxon>Fungi</taxon>
        <taxon>Dikarya</taxon>
        <taxon>Basidiomycota</taxon>
        <taxon>Agaricomycotina</taxon>
        <taxon>Agaricomycetes</taxon>
        <taxon>Agaricomycetidae</taxon>
        <taxon>Agaricales</taxon>
        <taxon>Tricholomatineae</taxon>
        <taxon>Clitocybaceae</taxon>
        <taxon>Collybia</taxon>
    </lineage>
</organism>
<gene>
    <name evidence="1" type="ORF">BDZ94DRAFT_473689</name>
</gene>
<dbReference type="AlphaFoldDB" id="A0A9P6CFU5"/>
<proteinExistence type="predicted"/>
<keyword evidence="2" id="KW-1185">Reference proteome</keyword>